<dbReference type="Pfam" id="PF07714">
    <property type="entry name" value="PK_Tyr_Ser-Thr"/>
    <property type="match status" value="1"/>
</dbReference>
<organism evidence="10 11">
    <name type="scientific">Setaria viridis</name>
    <name type="common">Green bristlegrass</name>
    <name type="synonym">Setaria italica subsp. viridis</name>
    <dbReference type="NCBI Taxonomy" id="4556"/>
    <lineage>
        <taxon>Eukaryota</taxon>
        <taxon>Viridiplantae</taxon>
        <taxon>Streptophyta</taxon>
        <taxon>Embryophyta</taxon>
        <taxon>Tracheophyta</taxon>
        <taxon>Spermatophyta</taxon>
        <taxon>Magnoliopsida</taxon>
        <taxon>Liliopsida</taxon>
        <taxon>Poales</taxon>
        <taxon>Poaceae</taxon>
        <taxon>PACMAD clade</taxon>
        <taxon>Panicoideae</taxon>
        <taxon>Panicodae</taxon>
        <taxon>Paniceae</taxon>
        <taxon>Cenchrinae</taxon>
        <taxon>Setaria</taxon>
    </lineage>
</organism>
<dbReference type="GO" id="GO:0004672">
    <property type="term" value="F:protein kinase activity"/>
    <property type="evidence" value="ECO:0007669"/>
    <property type="project" value="InterPro"/>
</dbReference>
<keyword evidence="11" id="KW-1185">Reference proteome</keyword>
<dbReference type="InterPro" id="IPR003609">
    <property type="entry name" value="Pan_app"/>
</dbReference>
<evidence type="ECO:0000256" key="4">
    <source>
        <dbReference type="ARBA" id="ARBA00022741"/>
    </source>
</evidence>
<feature type="domain" description="Protein kinase" evidence="8">
    <location>
        <begin position="182"/>
        <end position="298"/>
    </location>
</feature>
<dbReference type="Proteomes" id="UP000298652">
    <property type="component" value="Chromosome 5"/>
</dbReference>
<name>A0A4U6UHI0_SETVI</name>
<evidence type="ECO:0000259" key="8">
    <source>
        <dbReference type="PROSITE" id="PS50011"/>
    </source>
</evidence>
<evidence type="ECO:0000256" key="1">
    <source>
        <dbReference type="ARBA" id="ARBA00022679"/>
    </source>
</evidence>
<keyword evidence="7" id="KW-0812">Transmembrane</keyword>
<gene>
    <name evidence="10" type="ORF">SEVIR_5G249301v2</name>
</gene>
<dbReference type="GO" id="GO:0005524">
    <property type="term" value="F:ATP binding"/>
    <property type="evidence" value="ECO:0007669"/>
    <property type="project" value="UniProtKB-UniRule"/>
</dbReference>
<dbReference type="PROSITE" id="PS50948">
    <property type="entry name" value="PAN"/>
    <property type="match status" value="1"/>
</dbReference>
<dbReference type="OMA" id="HASAMMV"/>
<dbReference type="CDD" id="cd01098">
    <property type="entry name" value="PAN_AP_plant"/>
    <property type="match status" value="1"/>
</dbReference>
<dbReference type="SUPFAM" id="SSF56112">
    <property type="entry name" value="Protein kinase-like (PK-like)"/>
    <property type="match status" value="1"/>
</dbReference>
<dbReference type="InterPro" id="IPR001245">
    <property type="entry name" value="Ser-Thr/Tyr_kinase_cat_dom"/>
</dbReference>
<dbReference type="EMBL" id="CM016556">
    <property type="protein sequence ID" value="TKW15610.1"/>
    <property type="molecule type" value="Genomic_DNA"/>
</dbReference>
<dbReference type="PROSITE" id="PS00107">
    <property type="entry name" value="PROTEIN_KINASE_ATP"/>
    <property type="match status" value="1"/>
</dbReference>
<keyword evidence="7" id="KW-1133">Transmembrane helix</keyword>
<evidence type="ECO:0000313" key="10">
    <source>
        <dbReference type="EMBL" id="TKW15610.1"/>
    </source>
</evidence>
<keyword evidence="5 6" id="KW-0067">ATP-binding</keyword>
<evidence type="ECO:0000256" key="5">
    <source>
        <dbReference type="ARBA" id="ARBA00022840"/>
    </source>
</evidence>
<dbReference type="Gramene" id="TKW15610">
    <property type="protein sequence ID" value="TKW15610"/>
    <property type="gene ID" value="SEVIR_5G249301v2"/>
</dbReference>
<protein>
    <recommendedName>
        <fullName evidence="12">Protein kinase domain-containing protein</fullName>
    </recommendedName>
</protein>
<evidence type="ECO:0000256" key="3">
    <source>
        <dbReference type="ARBA" id="ARBA00022734"/>
    </source>
</evidence>
<accession>A0A4U6UHI0</accession>
<dbReference type="InterPro" id="IPR051343">
    <property type="entry name" value="G-type_lectin_kinases/EP1-like"/>
</dbReference>
<feature type="domain" description="Apple" evidence="9">
    <location>
        <begin position="37"/>
        <end position="119"/>
    </location>
</feature>
<dbReference type="InterPro" id="IPR017441">
    <property type="entry name" value="Protein_kinase_ATP_BS"/>
</dbReference>
<keyword evidence="3" id="KW-0430">Lectin</keyword>
<dbReference type="PANTHER" id="PTHR47976:SF116">
    <property type="entry name" value="RECEPTOR-LIKE SERINE_THREONINE-PROTEIN KINASE"/>
    <property type="match status" value="1"/>
</dbReference>
<evidence type="ECO:0000256" key="7">
    <source>
        <dbReference type="SAM" id="Phobius"/>
    </source>
</evidence>
<keyword evidence="7" id="KW-0472">Membrane</keyword>
<dbReference type="SMART" id="SM00473">
    <property type="entry name" value="PAN_AP"/>
    <property type="match status" value="1"/>
</dbReference>
<proteinExistence type="predicted"/>
<evidence type="ECO:0000313" key="11">
    <source>
        <dbReference type="Proteomes" id="UP000298652"/>
    </source>
</evidence>
<sequence length="298" mass="32648">MHSLSAAVFGASTCSMRGNWVYGNPRGGCTRNAKLQCVANSSRNAEVDGFYALAVAKLPDKTWSAVAATADGCKQACLSNCSCAAYFYADTCSLWYGDLFNLVAPTDGSIKYIIYVRPAASELFSVSRKTSKALIVWALTGGTILVILGVLLILTKWFCSKKNKIEGSLVVFRFRNLRSLTKNFSERLGKGSFGSVYKGMLPDGTLVAVKKLDGLSQGEKQFRAAVSTIGTIQHVNLIRLLGFCPELSMKALVYEYMPNGSLDPNIFGGAVTISWNVRFFFFLEYAGELRIIPLRRDR</sequence>
<dbReference type="FunFam" id="3.30.200.20:FF:000178">
    <property type="entry name" value="serine/threonine-protein kinase PBS1-like"/>
    <property type="match status" value="1"/>
</dbReference>
<feature type="binding site" evidence="6">
    <location>
        <position position="211"/>
    </location>
    <ligand>
        <name>ATP</name>
        <dbReference type="ChEBI" id="CHEBI:30616"/>
    </ligand>
</feature>
<dbReference type="Gene3D" id="3.30.200.20">
    <property type="entry name" value="Phosphorylase Kinase, domain 1"/>
    <property type="match status" value="1"/>
</dbReference>
<dbReference type="PANTHER" id="PTHR47976">
    <property type="entry name" value="G-TYPE LECTIN S-RECEPTOR-LIKE SERINE/THREONINE-PROTEIN KINASE SD2-5"/>
    <property type="match status" value="1"/>
</dbReference>
<dbReference type="PROSITE" id="PS50011">
    <property type="entry name" value="PROTEIN_KINASE_DOM"/>
    <property type="match status" value="1"/>
</dbReference>
<reference evidence="10" key="1">
    <citation type="submission" date="2019-03" db="EMBL/GenBank/DDBJ databases">
        <title>WGS assembly of Setaria viridis.</title>
        <authorList>
            <person name="Huang P."/>
            <person name="Jenkins J."/>
            <person name="Grimwood J."/>
            <person name="Barry K."/>
            <person name="Healey A."/>
            <person name="Mamidi S."/>
            <person name="Sreedasyam A."/>
            <person name="Shu S."/>
            <person name="Feldman M."/>
            <person name="Wu J."/>
            <person name="Yu Y."/>
            <person name="Chen C."/>
            <person name="Johnson J."/>
            <person name="Rokhsar D."/>
            <person name="Baxter I."/>
            <person name="Schmutz J."/>
            <person name="Brutnell T."/>
            <person name="Kellogg E."/>
        </authorList>
    </citation>
    <scope>NUCLEOTIDE SEQUENCE [LARGE SCALE GENOMIC DNA]</scope>
</reference>
<dbReference type="Pfam" id="PF08276">
    <property type="entry name" value="PAN_2"/>
    <property type="match status" value="1"/>
</dbReference>
<dbReference type="InterPro" id="IPR011009">
    <property type="entry name" value="Kinase-like_dom_sf"/>
</dbReference>
<evidence type="ECO:0000256" key="6">
    <source>
        <dbReference type="PROSITE-ProRule" id="PRU10141"/>
    </source>
</evidence>
<feature type="transmembrane region" description="Helical" evidence="7">
    <location>
        <begin position="134"/>
        <end position="154"/>
    </location>
</feature>
<evidence type="ECO:0000256" key="2">
    <source>
        <dbReference type="ARBA" id="ARBA00022729"/>
    </source>
</evidence>
<dbReference type="AlphaFoldDB" id="A0A4U6UHI0"/>
<evidence type="ECO:0008006" key="12">
    <source>
        <dbReference type="Google" id="ProtNLM"/>
    </source>
</evidence>
<evidence type="ECO:0000259" key="9">
    <source>
        <dbReference type="PROSITE" id="PS50948"/>
    </source>
</evidence>
<keyword evidence="2" id="KW-0732">Signal</keyword>
<keyword evidence="1" id="KW-0808">Transferase</keyword>
<dbReference type="InterPro" id="IPR000719">
    <property type="entry name" value="Prot_kinase_dom"/>
</dbReference>
<keyword evidence="4 6" id="KW-0547">Nucleotide-binding</keyword>